<evidence type="ECO:0000313" key="4">
    <source>
        <dbReference type="Proteomes" id="UP001159428"/>
    </source>
</evidence>
<protein>
    <submittedName>
        <fullName evidence="3">Uncharacterized protein</fullName>
    </submittedName>
</protein>
<keyword evidence="2" id="KW-1133">Transmembrane helix</keyword>
<dbReference type="PANTHER" id="PTHR24637">
    <property type="entry name" value="COLLAGEN"/>
    <property type="match status" value="1"/>
</dbReference>
<dbReference type="PANTHER" id="PTHR24637:SF428">
    <property type="entry name" value="SCAVENGER RECEPTOR CLASS A MEMBER 3"/>
    <property type="match status" value="1"/>
</dbReference>
<dbReference type="AlphaFoldDB" id="A0AAU9W243"/>
<name>A0AAU9W243_9CNID</name>
<feature type="compositionally biased region" description="Low complexity" evidence="1">
    <location>
        <begin position="237"/>
        <end position="249"/>
    </location>
</feature>
<dbReference type="InterPro" id="IPR008160">
    <property type="entry name" value="Collagen"/>
</dbReference>
<feature type="region of interest" description="Disordered" evidence="1">
    <location>
        <begin position="152"/>
        <end position="262"/>
    </location>
</feature>
<comment type="caution">
    <text evidence="3">The sequence shown here is derived from an EMBL/GenBank/DDBJ whole genome shotgun (WGS) entry which is preliminary data.</text>
</comment>
<accession>A0AAU9W243</accession>
<dbReference type="Pfam" id="PF01391">
    <property type="entry name" value="Collagen"/>
    <property type="match status" value="1"/>
</dbReference>
<feature type="transmembrane region" description="Helical" evidence="2">
    <location>
        <begin position="84"/>
        <end position="112"/>
    </location>
</feature>
<reference evidence="3 4" key="1">
    <citation type="submission" date="2022-05" db="EMBL/GenBank/DDBJ databases">
        <authorList>
            <consortium name="Genoscope - CEA"/>
            <person name="William W."/>
        </authorList>
    </citation>
    <scope>NUCLEOTIDE SEQUENCE [LARGE SCALE GENOMIC DNA]</scope>
</reference>
<sequence length="323" mass="33575">MSFLNRSVSPGQRSNLPVASNCETELQENHPAEAEDKLFLTKKETETTIDSQEQLNAISNGNMSSVSSLLQTAVEKNDASQGQILYRVALLAMCLLSAVSLGLILLMLFGVLQVGSPRCTCSGETGASELEKNMQEMKRNLSALREYSVKNTNSSRSIIGPPGVNGSNGDVGPTGLPGPPGYNGTKGDIGPTGPVGPAGPPGYNGTKGPAGPSGQPGVKGVRGPSGHNGTQGPPGPGTSSCVFKTSSSSGMTADPAATQEVQVTEPNGRIFIGVNCDTNDAKIAKLSSTISAGKRTYKCNCEGTLTTGEPKTYCYIHYWECQL</sequence>
<keyword evidence="4" id="KW-1185">Reference proteome</keyword>
<evidence type="ECO:0000256" key="1">
    <source>
        <dbReference type="SAM" id="MobiDB-lite"/>
    </source>
</evidence>
<keyword evidence="2" id="KW-0812">Transmembrane</keyword>
<evidence type="ECO:0000313" key="3">
    <source>
        <dbReference type="EMBL" id="CAH3044134.1"/>
    </source>
</evidence>
<dbReference type="EMBL" id="CALNXJ010000007">
    <property type="protein sequence ID" value="CAH3044134.1"/>
    <property type="molecule type" value="Genomic_DNA"/>
</dbReference>
<proteinExistence type="predicted"/>
<evidence type="ECO:0000256" key="2">
    <source>
        <dbReference type="SAM" id="Phobius"/>
    </source>
</evidence>
<dbReference type="Proteomes" id="UP001159428">
    <property type="component" value="Unassembled WGS sequence"/>
</dbReference>
<organism evidence="3 4">
    <name type="scientific">Pocillopora meandrina</name>
    <dbReference type="NCBI Taxonomy" id="46732"/>
    <lineage>
        <taxon>Eukaryota</taxon>
        <taxon>Metazoa</taxon>
        <taxon>Cnidaria</taxon>
        <taxon>Anthozoa</taxon>
        <taxon>Hexacorallia</taxon>
        <taxon>Scleractinia</taxon>
        <taxon>Astrocoeniina</taxon>
        <taxon>Pocilloporidae</taxon>
        <taxon>Pocillopora</taxon>
    </lineage>
</organism>
<gene>
    <name evidence="3" type="ORF">PMEA_00030963</name>
</gene>
<keyword evidence="2" id="KW-0472">Membrane</keyword>